<accession>A0A921NPY8</accession>
<gene>
    <name evidence="1" type="ORF">PMES_02616</name>
</gene>
<dbReference type="EMBL" id="APKE01000032">
    <property type="protein sequence ID" value="KAF0675095.1"/>
    <property type="molecule type" value="Genomic_DNA"/>
</dbReference>
<reference evidence="1" key="1">
    <citation type="submission" date="2013-03" db="EMBL/GenBank/DDBJ databases">
        <title>Genome Sequence of the Profundibacterium mesophilum strain KAUST100406-0324T from Red Sea, a novel genus in the family Rhodobacteraceae.</title>
        <authorList>
            <person name="Essack M."/>
            <person name="Alam I."/>
            <person name="Lafi F."/>
            <person name="Alawi W."/>
            <person name="Kamanu F."/>
            <person name="Al-Suwailem A."/>
            <person name="Lee O.O."/>
            <person name="Xu Y."/>
            <person name="Bajic V."/>
            <person name="Qian P.-Y."/>
            <person name="Archer J."/>
        </authorList>
    </citation>
    <scope>NUCLEOTIDE SEQUENCE</scope>
    <source>
        <strain evidence="1">KAUST100406-0324</strain>
    </source>
</reference>
<dbReference type="AlphaFoldDB" id="A0A921NPY8"/>
<dbReference type="InterPro" id="IPR011856">
    <property type="entry name" value="tRNA_endonuc-like_dom_sf"/>
</dbReference>
<dbReference type="OrthoDB" id="6064992at2"/>
<dbReference type="GO" id="GO:0003676">
    <property type="term" value="F:nucleic acid binding"/>
    <property type="evidence" value="ECO:0007669"/>
    <property type="project" value="InterPro"/>
</dbReference>
<organism evidence="1 2">
    <name type="scientific">Profundibacterium mesophilum KAUST100406-0324</name>
    <dbReference type="NCBI Taxonomy" id="1037889"/>
    <lineage>
        <taxon>Bacteria</taxon>
        <taxon>Pseudomonadati</taxon>
        <taxon>Pseudomonadota</taxon>
        <taxon>Alphaproteobacteria</taxon>
        <taxon>Rhodobacterales</taxon>
        <taxon>Roseobacteraceae</taxon>
        <taxon>Profundibacterium</taxon>
    </lineage>
</organism>
<keyword evidence="2" id="KW-1185">Reference proteome</keyword>
<evidence type="ECO:0000313" key="1">
    <source>
        <dbReference type="EMBL" id="KAF0675095.1"/>
    </source>
</evidence>
<evidence type="ECO:0000313" key="2">
    <source>
        <dbReference type="Proteomes" id="UP000698242"/>
    </source>
</evidence>
<sequence>MTRRAAKVDRNQAEIVAALRGVGATVQPLHGVGQGCPDLLVGYRRANILIEVKDGLLPPSARALNDRQVEWHRDWRGTVTTVKSVDEALAVIGARIAS</sequence>
<dbReference type="Gene3D" id="3.40.1350.10">
    <property type="match status" value="1"/>
</dbReference>
<protein>
    <recommendedName>
        <fullName evidence="3">VRR-NUC domain-containing protein</fullName>
    </recommendedName>
</protein>
<dbReference type="Proteomes" id="UP000698242">
    <property type="component" value="Unassembled WGS sequence"/>
</dbReference>
<dbReference type="RefSeq" id="WP_159966148.1">
    <property type="nucleotide sequence ID" value="NZ_APKE01000032.1"/>
</dbReference>
<comment type="caution">
    <text evidence="1">The sequence shown here is derived from an EMBL/GenBank/DDBJ whole genome shotgun (WGS) entry which is preliminary data.</text>
</comment>
<name>A0A921NPY8_9RHOB</name>
<proteinExistence type="predicted"/>
<evidence type="ECO:0008006" key="3">
    <source>
        <dbReference type="Google" id="ProtNLM"/>
    </source>
</evidence>